<dbReference type="RefSeq" id="WP_151124545.1">
    <property type="nucleotide sequence ID" value="NZ_CP088081.1"/>
</dbReference>
<keyword evidence="2" id="KW-1133">Transmembrane helix</keyword>
<keyword evidence="2" id="KW-0812">Transmembrane</keyword>
<dbReference type="OrthoDB" id="9855242at2"/>
<keyword evidence="2" id="KW-0472">Membrane</keyword>
<organism evidence="3 4">
    <name type="scientific">Ideonella dechloratans</name>
    <dbReference type="NCBI Taxonomy" id="36863"/>
    <lineage>
        <taxon>Bacteria</taxon>
        <taxon>Pseudomonadati</taxon>
        <taxon>Pseudomonadota</taxon>
        <taxon>Betaproteobacteria</taxon>
        <taxon>Burkholderiales</taxon>
        <taxon>Sphaerotilaceae</taxon>
        <taxon>Ideonella</taxon>
    </lineage>
</organism>
<feature type="region of interest" description="Disordered" evidence="1">
    <location>
        <begin position="1"/>
        <end position="23"/>
    </location>
</feature>
<evidence type="ECO:0000256" key="2">
    <source>
        <dbReference type="SAM" id="Phobius"/>
    </source>
</evidence>
<accession>A0A643FBX9</accession>
<proteinExistence type="predicted"/>
<reference evidence="3 4" key="1">
    <citation type="submission" date="2019-09" db="EMBL/GenBank/DDBJ databases">
        <title>Draft genome sequences of 48 bacterial type strains from the CCUG.</title>
        <authorList>
            <person name="Tunovic T."/>
            <person name="Pineiro-Iglesias B."/>
            <person name="Unosson C."/>
            <person name="Inganas E."/>
            <person name="Ohlen M."/>
            <person name="Cardew S."/>
            <person name="Jensie-Markopoulos S."/>
            <person name="Salva-Serra F."/>
            <person name="Jaen-Luchoro D."/>
            <person name="Karlsson R."/>
            <person name="Svensson-Stadler L."/>
            <person name="Chun J."/>
            <person name="Moore E."/>
        </authorList>
    </citation>
    <scope>NUCLEOTIDE SEQUENCE [LARGE SCALE GENOMIC DNA]</scope>
    <source>
        <strain evidence="3 4">CCUG 30977</strain>
    </source>
</reference>
<sequence length="99" mass="10479">MFLRRRPLGEEAQADAGPNPYRPTTRRQRLVILAITTAVVVALWMLLIERPGWKVQPIPGSPLAPCRAGQTTDCVGGQANVLLIPAAPAPSVSGASAAR</sequence>
<dbReference type="Proteomes" id="UP000430120">
    <property type="component" value="Unassembled WGS sequence"/>
</dbReference>
<evidence type="ECO:0000256" key="1">
    <source>
        <dbReference type="SAM" id="MobiDB-lite"/>
    </source>
</evidence>
<keyword evidence="4" id="KW-1185">Reference proteome</keyword>
<protein>
    <submittedName>
        <fullName evidence="3">Uncharacterized protein</fullName>
    </submittedName>
</protein>
<dbReference type="EMBL" id="VZPB01000029">
    <property type="protein sequence ID" value="KAB0580832.1"/>
    <property type="molecule type" value="Genomic_DNA"/>
</dbReference>
<name>A0A643FBX9_IDEDE</name>
<comment type="caution">
    <text evidence="3">The sequence shown here is derived from an EMBL/GenBank/DDBJ whole genome shotgun (WGS) entry which is preliminary data.</text>
</comment>
<gene>
    <name evidence="3" type="ORF">F7Q92_12945</name>
</gene>
<evidence type="ECO:0000313" key="3">
    <source>
        <dbReference type="EMBL" id="KAB0580832.1"/>
    </source>
</evidence>
<dbReference type="AlphaFoldDB" id="A0A643FBX9"/>
<evidence type="ECO:0000313" key="4">
    <source>
        <dbReference type="Proteomes" id="UP000430120"/>
    </source>
</evidence>
<feature type="transmembrane region" description="Helical" evidence="2">
    <location>
        <begin position="30"/>
        <end position="48"/>
    </location>
</feature>